<organism evidence="2 3">
    <name type="scientific">Trichomonas vaginalis (strain ATCC PRA-98 / G3)</name>
    <dbReference type="NCBI Taxonomy" id="412133"/>
    <lineage>
        <taxon>Eukaryota</taxon>
        <taxon>Metamonada</taxon>
        <taxon>Parabasalia</taxon>
        <taxon>Trichomonadida</taxon>
        <taxon>Trichomonadidae</taxon>
        <taxon>Trichomonas</taxon>
    </lineage>
</organism>
<dbReference type="EMBL" id="DS113797">
    <property type="protein sequence ID" value="EAX95594.1"/>
    <property type="molecule type" value="Genomic_DNA"/>
</dbReference>
<dbReference type="VEuPathDB" id="TrichDB:TVAG_459430"/>
<proteinExistence type="predicted"/>
<dbReference type="KEGG" id="tva:4753359"/>
<dbReference type="RefSeq" id="XP_001308524.1">
    <property type="nucleotide sequence ID" value="XM_001308523.1"/>
</dbReference>
<dbReference type="Proteomes" id="UP000001542">
    <property type="component" value="Unassembled WGS sequence"/>
</dbReference>
<protein>
    <recommendedName>
        <fullName evidence="4">Tetraspanin family protein</fullName>
    </recommendedName>
</protein>
<evidence type="ECO:0000256" key="1">
    <source>
        <dbReference type="SAM" id="Phobius"/>
    </source>
</evidence>
<feature type="transmembrane region" description="Helical" evidence="1">
    <location>
        <begin position="78"/>
        <end position="101"/>
    </location>
</feature>
<feature type="transmembrane region" description="Helical" evidence="1">
    <location>
        <begin position="166"/>
        <end position="188"/>
    </location>
</feature>
<keyword evidence="3" id="KW-1185">Reference proteome</keyword>
<feature type="transmembrane region" description="Helical" evidence="1">
    <location>
        <begin position="52"/>
        <end position="72"/>
    </location>
</feature>
<evidence type="ECO:0008006" key="4">
    <source>
        <dbReference type="Google" id="ProtNLM"/>
    </source>
</evidence>
<reference evidence="2" key="1">
    <citation type="submission" date="2006-10" db="EMBL/GenBank/DDBJ databases">
        <authorList>
            <person name="Amadeo P."/>
            <person name="Zhao Q."/>
            <person name="Wortman J."/>
            <person name="Fraser-Liggett C."/>
            <person name="Carlton J."/>
        </authorList>
    </citation>
    <scope>NUCLEOTIDE SEQUENCE</scope>
    <source>
        <strain evidence="2">G3</strain>
    </source>
</reference>
<keyword evidence="1" id="KW-0812">Transmembrane</keyword>
<dbReference type="VEuPathDB" id="TrichDB:TVAGG3_0741580"/>
<gene>
    <name evidence="2" type="ORF">TVAG_459430</name>
</gene>
<accession>A2FHK3</accession>
<feature type="transmembrane region" description="Helical" evidence="1">
    <location>
        <begin position="6"/>
        <end position="31"/>
    </location>
</feature>
<name>A2FHK3_TRIV3</name>
<dbReference type="OrthoDB" id="10557965at2759"/>
<sequence length="198" mass="22297">MDIKQFAINLTFAIIGLALTFGLVGLTVFMSHWYSLVNDQLIEETLGKSWKNVGLFASIFLTLSVVTAVLSFSFEWTIIFLGISGVLQIPAFILVCIIISYTTKNESVKKTFLQKFENATNYKDYAGAWDCLGLRETGTCNDPNNKCCDPRIDNLVYHITTACKNWLIVFVVIWVVSLILLVPMIIFFCETGHKDSEN</sequence>
<dbReference type="AlphaFoldDB" id="A2FHK3"/>
<keyword evidence="1" id="KW-0472">Membrane</keyword>
<evidence type="ECO:0000313" key="3">
    <source>
        <dbReference type="Proteomes" id="UP000001542"/>
    </source>
</evidence>
<dbReference type="InParanoid" id="A2FHK3"/>
<reference evidence="2" key="2">
    <citation type="journal article" date="2007" name="Science">
        <title>Draft genome sequence of the sexually transmitted pathogen Trichomonas vaginalis.</title>
        <authorList>
            <person name="Carlton J.M."/>
            <person name="Hirt R.P."/>
            <person name="Silva J.C."/>
            <person name="Delcher A.L."/>
            <person name="Schatz M."/>
            <person name="Zhao Q."/>
            <person name="Wortman J.R."/>
            <person name="Bidwell S.L."/>
            <person name="Alsmark U.C.M."/>
            <person name="Besteiro S."/>
            <person name="Sicheritz-Ponten T."/>
            <person name="Noel C.J."/>
            <person name="Dacks J.B."/>
            <person name="Foster P.G."/>
            <person name="Simillion C."/>
            <person name="Van de Peer Y."/>
            <person name="Miranda-Saavedra D."/>
            <person name="Barton G.J."/>
            <person name="Westrop G.D."/>
            <person name="Mueller S."/>
            <person name="Dessi D."/>
            <person name="Fiori P.L."/>
            <person name="Ren Q."/>
            <person name="Paulsen I."/>
            <person name="Zhang H."/>
            <person name="Bastida-Corcuera F.D."/>
            <person name="Simoes-Barbosa A."/>
            <person name="Brown M.T."/>
            <person name="Hayes R.D."/>
            <person name="Mukherjee M."/>
            <person name="Okumura C.Y."/>
            <person name="Schneider R."/>
            <person name="Smith A.J."/>
            <person name="Vanacova S."/>
            <person name="Villalvazo M."/>
            <person name="Haas B.J."/>
            <person name="Pertea M."/>
            <person name="Feldblyum T.V."/>
            <person name="Utterback T.R."/>
            <person name="Shu C.L."/>
            <person name="Osoegawa K."/>
            <person name="de Jong P.J."/>
            <person name="Hrdy I."/>
            <person name="Horvathova L."/>
            <person name="Zubacova Z."/>
            <person name="Dolezal P."/>
            <person name="Malik S.B."/>
            <person name="Logsdon J.M. Jr."/>
            <person name="Henze K."/>
            <person name="Gupta A."/>
            <person name="Wang C.C."/>
            <person name="Dunne R.L."/>
            <person name="Upcroft J.A."/>
            <person name="Upcroft P."/>
            <person name="White O."/>
            <person name="Salzberg S.L."/>
            <person name="Tang P."/>
            <person name="Chiu C.-H."/>
            <person name="Lee Y.-S."/>
            <person name="Embley T.M."/>
            <person name="Coombs G.H."/>
            <person name="Mottram J.C."/>
            <person name="Tachezy J."/>
            <person name="Fraser-Liggett C.M."/>
            <person name="Johnson P.J."/>
        </authorList>
    </citation>
    <scope>NUCLEOTIDE SEQUENCE [LARGE SCALE GENOMIC DNA]</scope>
    <source>
        <strain evidence="2">G3</strain>
    </source>
</reference>
<evidence type="ECO:0000313" key="2">
    <source>
        <dbReference type="EMBL" id="EAX95594.1"/>
    </source>
</evidence>
<keyword evidence="1" id="KW-1133">Transmembrane helix</keyword>